<keyword evidence="2" id="KW-0560">Oxidoreductase</keyword>
<dbReference type="Pfam" id="PF00067">
    <property type="entry name" value="p450"/>
    <property type="match status" value="1"/>
</dbReference>
<protein>
    <submittedName>
        <fullName evidence="3">Cytochrome P450</fullName>
    </submittedName>
</protein>
<dbReference type="InterPro" id="IPR001128">
    <property type="entry name" value="Cyt_P450"/>
</dbReference>
<gene>
    <name evidence="3" type="ORF">I0C86_25185</name>
</gene>
<proteinExistence type="inferred from homology"/>
<evidence type="ECO:0000256" key="1">
    <source>
        <dbReference type="ARBA" id="ARBA00010617"/>
    </source>
</evidence>
<evidence type="ECO:0000313" key="4">
    <source>
        <dbReference type="Proteomes" id="UP000638560"/>
    </source>
</evidence>
<dbReference type="RefSeq" id="WP_196203754.1">
    <property type="nucleotide sequence ID" value="NZ_JADPUN010000224.1"/>
</dbReference>
<accession>A0ABS0H208</accession>
<keyword evidence="2" id="KW-0408">Iron</keyword>
<dbReference type="InterPro" id="IPR002397">
    <property type="entry name" value="Cyt_P450_B"/>
</dbReference>
<dbReference type="PROSITE" id="PS00086">
    <property type="entry name" value="CYTOCHROME_P450"/>
    <property type="match status" value="1"/>
</dbReference>
<keyword evidence="2" id="KW-0479">Metal-binding</keyword>
<dbReference type="PANTHER" id="PTHR46696">
    <property type="entry name" value="P450, PUTATIVE (EUROFUNG)-RELATED"/>
    <property type="match status" value="1"/>
</dbReference>
<dbReference type="InterPro" id="IPR036396">
    <property type="entry name" value="Cyt_P450_sf"/>
</dbReference>
<evidence type="ECO:0000256" key="2">
    <source>
        <dbReference type="RuleBase" id="RU000461"/>
    </source>
</evidence>
<dbReference type="PANTHER" id="PTHR46696:SF1">
    <property type="entry name" value="CYTOCHROME P450 YJIB-RELATED"/>
    <property type="match status" value="1"/>
</dbReference>
<keyword evidence="2" id="KW-0503">Monooxygenase</keyword>
<sequence length="394" mass="42847">MSGVSLSAHLFRDIADDPPGTFALLRAAGPVHHDPETGIWFVPRYAEVSRLLLDNRLGPRSSEAATSDLDPAELATVTALEELFRRWLVFDDGPTVATLRSAFTHSLNAAALREWQAQLTGLAAQHATAIHEPGAELVTSFVEPYVTAAVSRLLGIAAEHQDPVAAWGRELVGYLALDRYRADVVATADRALRDLRSYFVTTYLRDGSGPLARRFVDLLKSGTADPEDLLAVFTQMLTGGLEPTCTALAHGMTLGTDDPQFLTAFRHDPPAVVDEVLRLACPFHFAPRTALADIKVGEDVIPRGARVILVLASANRDTEAYDDPDLVSQVRPRRSHLTFGRGLHYCLGARAAREILRAGLDSVDEAFGRNWPGVAAVWVRSPSMSRVTSLRIAT</sequence>
<dbReference type="Gene3D" id="1.10.630.10">
    <property type="entry name" value="Cytochrome P450"/>
    <property type="match status" value="1"/>
</dbReference>
<keyword evidence="4" id="KW-1185">Reference proteome</keyword>
<dbReference type="PRINTS" id="PR00359">
    <property type="entry name" value="BP450"/>
</dbReference>
<comment type="similarity">
    <text evidence="1 2">Belongs to the cytochrome P450 family.</text>
</comment>
<keyword evidence="2" id="KW-0349">Heme</keyword>
<dbReference type="SUPFAM" id="SSF48264">
    <property type="entry name" value="Cytochrome P450"/>
    <property type="match status" value="1"/>
</dbReference>
<comment type="caution">
    <text evidence="3">The sequence shown here is derived from an EMBL/GenBank/DDBJ whole genome shotgun (WGS) entry which is preliminary data.</text>
</comment>
<evidence type="ECO:0000313" key="3">
    <source>
        <dbReference type="EMBL" id="MBF9132219.1"/>
    </source>
</evidence>
<dbReference type="Proteomes" id="UP000638560">
    <property type="component" value="Unassembled WGS sequence"/>
</dbReference>
<name>A0ABS0H208_9ACTN</name>
<organism evidence="3 4">
    <name type="scientific">Plantactinospora alkalitolerans</name>
    <dbReference type="NCBI Taxonomy" id="2789879"/>
    <lineage>
        <taxon>Bacteria</taxon>
        <taxon>Bacillati</taxon>
        <taxon>Actinomycetota</taxon>
        <taxon>Actinomycetes</taxon>
        <taxon>Micromonosporales</taxon>
        <taxon>Micromonosporaceae</taxon>
        <taxon>Plantactinospora</taxon>
    </lineage>
</organism>
<dbReference type="EMBL" id="JADPUN010000224">
    <property type="protein sequence ID" value="MBF9132219.1"/>
    <property type="molecule type" value="Genomic_DNA"/>
</dbReference>
<reference evidence="3 4" key="1">
    <citation type="submission" date="2020-11" db="EMBL/GenBank/DDBJ databases">
        <title>A novel isolate from a Black sea contaminated sediment with potential to produce alkanes: Plantactinospora alkalitolerans sp. nov.</title>
        <authorList>
            <person name="Carro L."/>
            <person name="Veyisoglu A."/>
            <person name="Guven K."/>
            <person name="Schumann P."/>
            <person name="Klenk H.-P."/>
            <person name="Sahin N."/>
        </authorList>
    </citation>
    <scope>NUCLEOTIDE SEQUENCE [LARGE SCALE GENOMIC DNA]</scope>
    <source>
        <strain evidence="3 4">S1510</strain>
    </source>
</reference>
<dbReference type="InterPro" id="IPR017972">
    <property type="entry name" value="Cyt_P450_CS"/>
</dbReference>